<sequence length="112" mass="12597">MANSTITCTCDSLEKRNVGIDSGVTATKVTIVWERKCAKHGSPNVTSAYPVESVLFEDPDNHIIIYHDGGLYKKIPDRKFMVRKLFKIMLMDGKRYPVQGGDQRNPPNLSLQ</sequence>
<proteinExistence type="predicted"/>
<accession>A0A084QAP2</accession>
<protein>
    <submittedName>
        <fullName evidence="1">Uncharacterized protein</fullName>
    </submittedName>
</protein>
<dbReference type="InParanoid" id="A0A084QAP2"/>
<dbReference type="AlphaFoldDB" id="A0A084QAP2"/>
<evidence type="ECO:0000313" key="2">
    <source>
        <dbReference type="Proteomes" id="UP000028524"/>
    </source>
</evidence>
<dbReference type="HOGENOM" id="CLU_2147500_0_0_1"/>
<dbReference type="Proteomes" id="UP000028524">
    <property type="component" value="Unassembled WGS sequence"/>
</dbReference>
<keyword evidence="2" id="KW-1185">Reference proteome</keyword>
<dbReference type="EMBL" id="KL660877">
    <property type="protein sequence ID" value="KFA61027.1"/>
    <property type="molecule type" value="Genomic_DNA"/>
</dbReference>
<organism evidence="1 2">
    <name type="scientific">Stachybotrys chlorohalonatus (strain IBT 40285)</name>
    <dbReference type="NCBI Taxonomy" id="1283841"/>
    <lineage>
        <taxon>Eukaryota</taxon>
        <taxon>Fungi</taxon>
        <taxon>Dikarya</taxon>
        <taxon>Ascomycota</taxon>
        <taxon>Pezizomycotina</taxon>
        <taxon>Sordariomycetes</taxon>
        <taxon>Hypocreomycetidae</taxon>
        <taxon>Hypocreales</taxon>
        <taxon>Stachybotryaceae</taxon>
        <taxon>Stachybotrys</taxon>
    </lineage>
</organism>
<reference evidence="1 2" key="1">
    <citation type="journal article" date="2014" name="BMC Genomics">
        <title>Comparative genome sequencing reveals chemotype-specific gene clusters in the toxigenic black mold Stachybotrys.</title>
        <authorList>
            <person name="Semeiks J."/>
            <person name="Borek D."/>
            <person name="Otwinowski Z."/>
            <person name="Grishin N.V."/>
        </authorList>
    </citation>
    <scope>NUCLEOTIDE SEQUENCE [LARGE SCALE GENOMIC DNA]</scope>
    <source>
        <strain evidence="1 2">IBT 40285</strain>
    </source>
</reference>
<evidence type="ECO:0000313" key="1">
    <source>
        <dbReference type="EMBL" id="KFA61027.1"/>
    </source>
</evidence>
<name>A0A084QAP2_STAC4</name>
<gene>
    <name evidence="1" type="ORF">S40285_10757</name>
</gene>
<feature type="non-terminal residue" evidence="1">
    <location>
        <position position="112"/>
    </location>
</feature>